<proteinExistence type="predicted"/>
<dbReference type="InParanoid" id="A0A2S8STP2"/>
<evidence type="ECO:0000313" key="2">
    <source>
        <dbReference type="EMBL" id="PQV64148.1"/>
    </source>
</evidence>
<evidence type="ECO:0000313" key="3">
    <source>
        <dbReference type="Proteomes" id="UP000237684"/>
    </source>
</evidence>
<name>A0A2S8STP2_9BACT</name>
<keyword evidence="1" id="KW-0472">Membrane</keyword>
<dbReference type="RefSeq" id="WP_105483612.1">
    <property type="nucleotide sequence ID" value="NZ_NIGF01000007.1"/>
</dbReference>
<dbReference type="AlphaFoldDB" id="A0A2S8STP2"/>
<dbReference type="EMBL" id="NIGF01000007">
    <property type="protein sequence ID" value="PQV64148.1"/>
    <property type="molecule type" value="Genomic_DNA"/>
</dbReference>
<gene>
    <name evidence="2" type="ORF">B1R32_107174</name>
</gene>
<keyword evidence="1" id="KW-1133">Transmembrane helix</keyword>
<evidence type="ECO:0000256" key="1">
    <source>
        <dbReference type="SAM" id="Phobius"/>
    </source>
</evidence>
<sequence length="126" mass="13931">MNFPSRPVSHPETEMPKTAQRAFESYPQIAAPRDFNRRVLLALEARQSARKTTFLGRIEEFLGLPIGQFLGSGALGAFFPALVLSVICLSGRGDVSQAPQKPSAIYLRFYGPFFPRELFGLRGDVA</sequence>
<protein>
    <submittedName>
        <fullName evidence="2">Uncharacterized protein</fullName>
    </submittedName>
</protein>
<keyword evidence="3" id="KW-1185">Reference proteome</keyword>
<organism evidence="2 3">
    <name type="scientific">Abditibacterium utsteinense</name>
    <dbReference type="NCBI Taxonomy" id="1960156"/>
    <lineage>
        <taxon>Bacteria</taxon>
        <taxon>Pseudomonadati</taxon>
        <taxon>Abditibacteriota</taxon>
        <taxon>Abditibacteriia</taxon>
        <taxon>Abditibacteriales</taxon>
        <taxon>Abditibacteriaceae</taxon>
        <taxon>Abditibacterium</taxon>
    </lineage>
</organism>
<accession>A0A2S8STP2</accession>
<keyword evidence="1" id="KW-0812">Transmembrane</keyword>
<reference evidence="2 3" key="1">
    <citation type="journal article" date="2018" name="Syst. Appl. Microbiol.">
        <title>Abditibacterium utsteinense sp. nov., the first cultivated member of candidate phylum FBP, isolated from ice-free Antarctic soil samples.</title>
        <authorList>
            <person name="Tahon G."/>
            <person name="Tytgat B."/>
            <person name="Lebbe L."/>
            <person name="Carlier A."/>
            <person name="Willems A."/>
        </authorList>
    </citation>
    <scope>NUCLEOTIDE SEQUENCE [LARGE SCALE GENOMIC DNA]</scope>
    <source>
        <strain evidence="2 3">LMG 29911</strain>
    </source>
</reference>
<feature type="transmembrane region" description="Helical" evidence="1">
    <location>
        <begin position="69"/>
        <end position="91"/>
    </location>
</feature>
<comment type="caution">
    <text evidence="2">The sequence shown here is derived from an EMBL/GenBank/DDBJ whole genome shotgun (WGS) entry which is preliminary data.</text>
</comment>
<dbReference type="Proteomes" id="UP000237684">
    <property type="component" value="Unassembled WGS sequence"/>
</dbReference>